<dbReference type="Proteomes" id="UP001341281">
    <property type="component" value="Chromosome 03"/>
</dbReference>
<evidence type="ECO:0000313" key="2">
    <source>
        <dbReference type="EMBL" id="WVZ61801.1"/>
    </source>
</evidence>
<organism evidence="2 3">
    <name type="scientific">Paspalum notatum var. saurae</name>
    <dbReference type="NCBI Taxonomy" id="547442"/>
    <lineage>
        <taxon>Eukaryota</taxon>
        <taxon>Viridiplantae</taxon>
        <taxon>Streptophyta</taxon>
        <taxon>Embryophyta</taxon>
        <taxon>Tracheophyta</taxon>
        <taxon>Spermatophyta</taxon>
        <taxon>Magnoliopsida</taxon>
        <taxon>Liliopsida</taxon>
        <taxon>Poales</taxon>
        <taxon>Poaceae</taxon>
        <taxon>PACMAD clade</taxon>
        <taxon>Panicoideae</taxon>
        <taxon>Andropogonodae</taxon>
        <taxon>Paspaleae</taxon>
        <taxon>Paspalinae</taxon>
        <taxon>Paspalum</taxon>
    </lineage>
</organism>
<sequence length="284" mass="28971">MDPCPFVRVLVGDLALKLPPPPPPPSPSPSARGAGTHVHPTTAHCYCRIRLDGVPYQTAATAPLLPPTEDGGPASCTGGLAAAFHLSKPDIDRAAAKPSELLLRAFRPRHGAARLKVAVYVARCGGDGGGAKARGRLLGKVALPLDLTGSGALARPVVFHAGWVPVAEGRAGKGELHLTVRADPDPRFVFQFEGEPERSPLVMQVRGGMRQPMFTCRFSACRGAGGGDLRSRSAHSSDPGFGGPSPPPPPSSAAAGRAAGWPGSGRPRAAPAAGEGSSAARGGP</sequence>
<feature type="region of interest" description="Disordered" evidence="1">
    <location>
        <begin position="225"/>
        <end position="284"/>
    </location>
</feature>
<feature type="compositionally biased region" description="Low complexity" evidence="1">
    <location>
        <begin position="252"/>
        <end position="284"/>
    </location>
</feature>
<feature type="region of interest" description="Disordered" evidence="1">
    <location>
        <begin position="18"/>
        <end position="37"/>
    </location>
</feature>
<name>A0AAQ3SW67_PASNO</name>
<gene>
    <name evidence="2" type="ORF">U9M48_011617</name>
</gene>
<dbReference type="Pfam" id="PF06219">
    <property type="entry name" value="DUF1005"/>
    <property type="match status" value="1"/>
</dbReference>
<dbReference type="AlphaFoldDB" id="A0AAQ3SW67"/>
<dbReference type="PANTHER" id="PTHR31317">
    <property type="entry name" value="OS08G0163500 PROTEIN"/>
    <property type="match status" value="1"/>
</dbReference>
<protein>
    <submittedName>
        <fullName evidence="2">Uncharacterized protein</fullName>
    </submittedName>
</protein>
<reference evidence="2 3" key="1">
    <citation type="submission" date="2024-02" db="EMBL/GenBank/DDBJ databases">
        <title>High-quality chromosome-scale genome assembly of Pensacola bahiagrass (Paspalum notatum Flugge var. saurae).</title>
        <authorList>
            <person name="Vega J.M."/>
            <person name="Podio M."/>
            <person name="Orjuela J."/>
            <person name="Siena L.A."/>
            <person name="Pessino S.C."/>
            <person name="Combes M.C."/>
            <person name="Mariac C."/>
            <person name="Albertini E."/>
            <person name="Pupilli F."/>
            <person name="Ortiz J.P.A."/>
            <person name="Leblanc O."/>
        </authorList>
    </citation>
    <scope>NUCLEOTIDE SEQUENCE [LARGE SCALE GENOMIC DNA]</scope>
    <source>
        <strain evidence="2">R1</strain>
        <tissue evidence="2">Leaf</tissue>
    </source>
</reference>
<evidence type="ECO:0000256" key="1">
    <source>
        <dbReference type="SAM" id="MobiDB-lite"/>
    </source>
</evidence>
<dbReference type="InterPro" id="IPR010410">
    <property type="entry name" value="DUF1005"/>
</dbReference>
<feature type="compositionally biased region" description="Pro residues" evidence="1">
    <location>
        <begin position="18"/>
        <end position="28"/>
    </location>
</feature>
<dbReference type="PANTHER" id="PTHR31317:SF3">
    <property type="entry name" value="OS07G0133500 PROTEIN"/>
    <property type="match status" value="1"/>
</dbReference>
<evidence type="ECO:0000313" key="3">
    <source>
        <dbReference type="Proteomes" id="UP001341281"/>
    </source>
</evidence>
<dbReference type="EMBL" id="CP144747">
    <property type="protein sequence ID" value="WVZ61801.1"/>
    <property type="molecule type" value="Genomic_DNA"/>
</dbReference>
<proteinExistence type="predicted"/>
<keyword evidence="3" id="KW-1185">Reference proteome</keyword>
<accession>A0AAQ3SW67</accession>